<dbReference type="RefSeq" id="XP_007834357.1">
    <property type="nucleotide sequence ID" value="XM_007836166.1"/>
</dbReference>
<keyword evidence="3" id="KW-0732">Signal</keyword>
<dbReference type="EMBL" id="KI912113">
    <property type="protein sequence ID" value="ETS80056.1"/>
    <property type="molecule type" value="Genomic_DNA"/>
</dbReference>
<proteinExistence type="predicted"/>
<dbReference type="HOGENOM" id="CLU_035914_2_0_1"/>
<gene>
    <name evidence="6" type="ORF">PFICI_07585</name>
</gene>
<dbReference type="PRINTS" id="PR00092">
    <property type="entry name" value="TYROSINASE"/>
</dbReference>
<dbReference type="InterPro" id="IPR008922">
    <property type="entry name" value="Di-copper_centre_dom_sf"/>
</dbReference>
<dbReference type="PROSITE" id="PS51257">
    <property type="entry name" value="PROKAR_LIPOPROTEIN"/>
    <property type="match status" value="1"/>
</dbReference>
<keyword evidence="2" id="KW-0186">Copper</keyword>
<dbReference type="PROSITE" id="PS00498">
    <property type="entry name" value="TYROSINASE_2"/>
    <property type="match status" value="1"/>
</dbReference>
<evidence type="ECO:0000313" key="6">
    <source>
        <dbReference type="EMBL" id="ETS80056.1"/>
    </source>
</evidence>
<dbReference type="InterPro" id="IPR050316">
    <property type="entry name" value="Tyrosinase/Hemocyanin"/>
</dbReference>
<keyword evidence="1" id="KW-0479">Metal-binding</keyword>
<dbReference type="STRING" id="1229662.W3X4F2"/>
<feature type="domain" description="Tyrosinase copper-binding" evidence="5">
    <location>
        <begin position="240"/>
        <end position="251"/>
    </location>
</feature>
<dbReference type="GO" id="GO:0016491">
    <property type="term" value="F:oxidoreductase activity"/>
    <property type="evidence" value="ECO:0007669"/>
    <property type="project" value="InterPro"/>
</dbReference>
<dbReference type="OMA" id="WAWANTT"/>
<dbReference type="AlphaFoldDB" id="W3X4F2"/>
<evidence type="ECO:0000256" key="2">
    <source>
        <dbReference type="ARBA" id="ARBA00023008"/>
    </source>
</evidence>
<sequence length="337" mass="37782">MGFARKGYTFLGLLASACLATASNSFGNGTCTQVNQRKAWHTLTDDEKAEYLRAEKCLIESPAKGGVVDGAVTRWDELHWVHITQSNVIHGVGDFLPWHRLYMRVHEKLLQEECNYTGTQPYWDEQRDADASTSLADASVFGTDELSFGTTQDGCVVDGAFANTTLRLNQLWGVKNVTEYCLSRSYDDSYWAWANTTYSDACFAKSNYTEAWPCWSKYPHSSAHLAVGGTLEDQAASPGDPLFFLHHTNLDRLWWRWQQDNLPSRLYEMGGRSIPKLSSLVSYGWLFPSDAIMDYDGDAYNTTTLNHNLWMVNIAPNATVGDVMDLGGDLICAEYVN</sequence>
<evidence type="ECO:0000259" key="5">
    <source>
        <dbReference type="PROSITE" id="PS00498"/>
    </source>
</evidence>
<dbReference type="SUPFAM" id="SSF48056">
    <property type="entry name" value="Di-copper centre-containing domain"/>
    <property type="match status" value="1"/>
</dbReference>
<feature type="domain" description="Tyrosinase copper-binding" evidence="4">
    <location>
        <begin position="90"/>
        <end position="107"/>
    </location>
</feature>
<dbReference type="GeneID" id="19272598"/>
<name>W3X4F2_PESFW</name>
<dbReference type="eggNOG" id="ENOG502T6AB">
    <property type="taxonomic scope" value="Eukaryota"/>
</dbReference>
<dbReference type="PANTHER" id="PTHR11474:SF126">
    <property type="entry name" value="TYROSINASE-LIKE PROTEIN TYR-1-RELATED"/>
    <property type="match status" value="1"/>
</dbReference>
<dbReference type="InParanoid" id="W3X4F2"/>
<accession>W3X4F2</accession>
<dbReference type="KEGG" id="pfy:PFICI_07585"/>
<evidence type="ECO:0000313" key="7">
    <source>
        <dbReference type="Proteomes" id="UP000030651"/>
    </source>
</evidence>
<dbReference type="GO" id="GO:0046872">
    <property type="term" value="F:metal ion binding"/>
    <property type="evidence" value="ECO:0007669"/>
    <property type="project" value="UniProtKB-KW"/>
</dbReference>
<dbReference type="Pfam" id="PF00264">
    <property type="entry name" value="Tyrosinase"/>
    <property type="match status" value="1"/>
</dbReference>
<feature type="chain" id="PRO_5004835748" description="Tyrosinase copper-binding domain-containing protein" evidence="3">
    <location>
        <begin position="23"/>
        <end position="337"/>
    </location>
</feature>
<dbReference type="OrthoDB" id="6132182at2759"/>
<dbReference type="PROSITE" id="PS00497">
    <property type="entry name" value="TYROSINASE_1"/>
    <property type="match status" value="1"/>
</dbReference>
<dbReference type="Proteomes" id="UP000030651">
    <property type="component" value="Unassembled WGS sequence"/>
</dbReference>
<evidence type="ECO:0000256" key="3">
    <source>
        <dbReference type="SAM" id="SignalP"/>
    </source>
</evidence>
<dbReference type="PANTHER" id="PTHR11474">
    <property type="entry name" value="TYROSINASE FAMILY MEMBER"/>
    <property type="match status" value="1"/>
</dbReference>
<evidence type="ECO:0000259" key="4">
    <source>
        <dbReference type="PROSITE" id="PS00497"/>
    </source>
</evidence>
<keyword evidence="7" id="KW-1185">Reference proteome</keyword>
<dbReference type="Gene3D" id="1.10.1280.10">
    <property type="entry name" value="Di-copper center containing domain from catechol oxidase"/>
    <property type="match status" value="1"/>
</dbReference>
<reference evidence="7" key="1">
    <citation type="journal article" date="2015" name="BMC Genomics">
        <title>Genomic and transcriptomic analysis of the endophytic fungus Pestalotiopsis fici reveals its lifestyle and high potential for synthesis of natural products.</title>
        <authorList>
            <person name="Wang X."/>
            <person name="Zhang X."/>
            <person name="Liu L."/>
            <person name="Xiang M."/>
            <person name="Wang W."/>
            <person name="Sun X."/>
            <person name="Che Y."/>
            <person name="Guo L."/>
            <person name="Liu G."/>
            <person name="Guo L."/>
            <person name="Wang C."/>
            <person name="Yin W.B."/>
            <person name="Stadler M."/>
            <person name="Zhang X."/>
            <person name="Liu X."/>
        </authorList>
    </citation>
    <scope>NUCLEOTIDE SEQUENCE [LARGE SCALE GENOMIC DNA]</scope>
    <source>
        <strain evidence="7">W106-1 / CGMCC3.15140</strain>
    </source>
</reference>
<feature type="signal peptide" evidence="3">
    <location>
        <begin position="1"/>
        <end position="22"/>
    </location>
</feature>
<evidence type="ECO:0000256" key="1">
    <source>
        <dbReference type="ARBA" id="ARBA00022723"/>
    </source>
</evidence>
<protein>
    <recommendedName>
        <fullName evidence="4 5">Tyrosinase copper-binding domain-containing protein</fullName>
    </recommendedName>
</protein>
<organism evidence="6 7">
    <name type="scientific">Pestalotiopsis fici (strain W106-1 / CGMCC3.15140)</name>
    <dbReference type="NCBI Taxonomy" id="1229662"/>
    <lineage>
        <taxon>Eukaryota</taxon>
        <taxon>Fungi</taxon>
        <taxon>Dikarya</taxon>
        <taxon>Ascomycota</taxon>
        <taxon>Pezizomycotina</taxon>
        <taxon>Sordariomycetes</taxon>
        <taxon>Xylariomycetidae</taxon>
        <taxon>Amphisphaeriales</taxon>
        <taxon>Sporocadaceae</taxon>
        <taxon>Pestalotiopsis</taxon>
    </lineage>
</organism>
<dbReference type="InterPro" id="IPR002227">
    <property type="entry name" value="Tyrosinase_Cu-bd"/>
</dbReference>